<keyword evidence="1" id="KW-0732">Signal</keyword>
<evidence type="ECO:0000256" key="1">
    <source>
        <dbReference type="SAM" id="SignalP"/>
    </source>
</evidence>
<accession>N6ZVN4</accession>
<name>N6ZVN4_9RHOO</name>
<dbReference type="RefSeq" id="WP_004356965.1">
    <property type="nucleotide sequence ID" value="NZ_AMXF01000010.1"/>
</dbReference>
<proteinExistence type="predicted"/>
<dbReference type="AlphaFoldDB" id="N6ZVN4"/>
<dbReference type="EMBL" id="AMXF01000010">
    <property type="protein sequence ID" value="ENO98537.1"/>
    <property type="molecule type" value="Genomic_DNA"/>
</dbReference>
<dbReference type="PROSITE" id="PS51257">
    <property type="entry name" value="PROKAR_LIPOPROTEIN"/>
    <property type="match status" value="1"/>
</dbReference>
<evidence type="ECO:0008006" key="4">
    <source>
        <dbReference type="Google" id="ProtNLM"/>
    </source>
</evidence>
<reference evidence="2 3" key="1">
    <citation type="submission" date="2012-09" db="EMBL/GenBank/DDBJ databases">
        <title>Draft Genome Sequences of 6 Strains from Genus Thauera.</title>
        <authorList>
            <person name="Liu B."/>
            <person name="Shapleigh J.P."/>
            <person name="Frostegard A.H."/>
        </authorList>
    </citation>
    <scope>NUCLEOTIDE SEQUENCE [LARGE SCALE GENOMIC DNA]</scope>
    <source>
        <strain evidence="2 3">B4P</strain>
    </source>
</reference>
<evidence type="ECO:0000313" key="3">
    <source>
        <dbReference type="Proteomes" id="UP000013047"/>
    </source>
</evidence>
<comment type="caution">
    <text evidence="2">The sequence shown here is derived from an EMBL/GenBank/DDBJ whole genome shotgun (WGS) entry which is preliminary data.</text>
</comment>
<protein>
    <recommendedName>
        <fullName evidence="4">Lipoprotein</fullName>
    </recommendedName>
</protein>
<feature type="chain" id="PRO_5004129198" description="Lipoprotein" evidence="1">
    <location>
        <begin position="27"/>
        <end position="191"/>
    </location>
</feature>
<dbReference type="Proteomes" id="UP000013047">
    <property type="component" value="Unassembled WGS sequence"/>
</dbReference>
<gene>
    <name evidence="2" type="ORF">C667_03438</name>
</gene>
<organism evidence="2 3">
    <name type="scientific">Thauera phenylacetica B4P</name>
    <dbReference type="NCBI Taxonomy" id="1234382"/>
    <lineage>
        <taxon>Bacteria</taxon>
        <taxon>Pseudomonadati</taxon>
        <taxon>Pseudomonadota</taxon>
        <taxon>Betaproteobacteria</taxon>
        <taxon>Rhodocyclales</taxon>
        <taxon>Zoogloeaceae</taxon>
        <taxon>Thauera</taxon>
    </lineage>
</organism>
<feature type="signal peptide" evidence="1">
    <location>
        <begin position="1"/>
        <end position="26"/>
    </location>
</feature>
<evidence type="ECO:0000313" key="2">
    <source>
        <dbReference type="EMBL" id="ENO98537.1"/>
    </source>
</evidence>
<dbReference type="OrthoDB" id="8527138at2"/>
<keyword evidence="3" id="KW-1185">Reference proteome</keyword>
<sequence length="191" mass="20234">MFSMPSRSTPRIAAATLCVLASLVFAGGCDARTPSAGAARSDAAPLATRWLVVCSSTDDANDTRLLLGLAADGRRVTRFEIVTPDFLWNIPGQPETPRFPAGQSDASPDLAGALRFEAIIDATGELRLLDFGAPEPDAVQLEGLRGSLALHESWQNGRALGSLFHAATGNLVEVAPVQCRRSEETRPPARP</sequence>